<evidence type="ECO:0000256" key="2">
    <source>
        <dbReference type="ARBA" id="ARBA00022692"/>
    </source>
</evidence>
<organism evidence="7 8">
    <name type="scientific">Trichostrongylus colubriformis</name>
    <name type="common">Black scour worm</name>
    <dbReference type="NCBI Taxonomy" id="6319"/>
    <lineage>
        <taxon>Eukaryota</taxon>
        <taxon>Metazoa</taxon>
        <taxon>Ecdysozoa</taxon>
        <taxon>Nematoda</taxon>
        <taxon>Chromadorea</taxon>
        <taxon>Rhabditida</taxon>
        <taxon>Rhabditina</taxon>
        <taxon>Rhabditomorpha</taxon>
        <taxon>Strongyloidea</taxon>
        <taxon>Trichostrongylidae</taxon>
        <taxon>Trichostrongylus</taxon>
    </lineage>
</organism>
<keyword evidence="8" id="KW-1185">Reference proteome</keyword>
<dbReference type="GO" id="GO:0016020">
    <property type="term" value="C:membrane"/>
    <property type="evidence" value="ECO:0007669"/>
    <property type="project" value="UniProtKB-SubCell"/>
</dbReference>
<dbReference type="InterPro" id="IPR019408">
    <property type="entry name" value="7TM_GPCR_serpentine_rcpt_Srab"/>
</dbReference>
<dbReference type="EMBL" id="WIXE01008539">
    <property type="protein sequence ID" value="KAK5979221.1"/>
    <property type="molecule type" value="Genomic_DNA"/>
</dbReference>
<evidence type="ECO:0000256" key="5">
    <source>
        <dbReference type="ARBA" id="ARBA00037994"/>
    </source>
</evidence>
<dbReference type="GO" id="GO:0004984">
    <property type="term" value="F:olfactory receptor activity"/>
    <property type="evidence" value="ECO:0007669"/>
    <property type="project" value="TreeGrafter"/>
</dbReference>
<comment type="caution">
    <text evidence="7">The sequence shown here is derived from an EMBL/GenBank/DDBJ whole genome shotgun (WGS) entry which is preliminary data.</text>
</comment>
<keyword evidence="2 6" id="KW-0812">Transmembrane</keyword>
<keyword evidence="3 6" id="KW-1133">Transmembrane helix</keyword>
<keyword evidence="4 6" id="KW-0472">Membrane</keyword>
<accession>A0AAN8FGC8</accession>
<evidence type="ECO:0000256" key="4">
    <source>
        <dbReference type="ARBA" id="ARBA00023136"/>
    </source>
</evidence>
<sequence>MQTATVVERAIALWKRNEYERYGCRLGFAISVICILVSLLLSAWSMGKMDLTALTVYCSATTNETADRITILCFIFCGIDVITLSGMAWLRTSNVAAMKGVHFSYVAYRTIYAVLYTVPYFTMISPILLWFIITKTKRSRIEGLKVLVKPMDNERDVYFNSYSTMWNKSKS</sequence>
<evidence type="ECO:0000256" key="3">
    <source>
        <dbReference type="ARBA" id="ARBA00022989"/>
    </source>
</evidence>
<evidence type="ECO:0000256" key="1">
    <source>
        <dbReference type="ARBA" id="ARBA00004141"/>
    </source>
</evidence>
<name>A0AAN8FGC8_TRICO</name>
<feature type="transmembrane region" description="Helical" evidence="6">
    <location>
        <begin position="26"/>
        <end position="44"/>
    </location>
</feature>
<dbReference type="Pfam" id="PF10292">
    <property type="entry name" value="7TM_GPCR_Srab"/>
    <property type="match status" value="1"/>
</dbReference>
<dbReference type="InterPro" id="IPR051080">
    <property type="entry name" value="Nematode_rcpt-like_serp_alpha"/>
</dbReference>
<reference evidence="7 8" key="1">
    <citation type="submission" date="2019-10" db="EMBL/GenBank/DDBJ databases">
        <title>Assembly and Annotation for the nematode Trichostrongylus colubriformis.</title>
        <authorList>
            <person name="Martin J."/>
        </authorList>
    </citation>
    <scope>NUCLEOTIDE SEQUENCE [LARGE SCALE GENOMIC DNA]</scope>
    <source>
        <strain evidence="7">G859</strain>
        <tissue evidence="7">Whole worm</tissue>
    </source>
</reference>
<feature type="transmembrane region" description="Helical" evidence="6">
    <location>
        <begin position="110"/>
        <end position="133"/>
    </location>
</feature>
<evidence type="ECO:0000313" key="8">
    <source>
        <dbReference type="Proteomes" id="UP001331761"/>
    </source>
</evidence>
<proteinExistence type="inferred from homology"/>
<feature type="transmembrane region" description="Helical" evidence="6">
    <location>
        <begin position="69"/>
        <end position="90"/>
    </location>
</feature>
<dbReference type="Proteomes" id="UP001331761">
    <property type="component" value="Unassembled WGS sequence"/>
</dbReference>
<protein>
    <submittedName>
        <fullName evidence="7">Uncharacterized protein</fullName>
    </submittedName>
</protein>
<gene>
    <name evidence="7" type="ORF">GCK32_011778</name>
</gene>
<evidence type="ECO:0000313" key="7">
    <source>
        <dbReference type="EMBL" id="KAK5979221.1"/>
    </source>
</evidence>
<comment type="similarity">
    <text evidence="5">Belongs to the nematode receptor-like protein sra family.</text>
</comment>
<comment type="subcellular location">
    <subcellularLocation>
        <location evidence="1">Membrane</location>
        <topology evidence="1">Multi-pass membrane protein</topology>
    </subcellularLocation>
</comment>
<evidence type="ECO:0000256" key="6">
    <source>
        <dbReference type="SAM" id="Phobius"/>
    </source>
</evidence>
<dbReference type="PANTHER" id="PTHR31357">
    <property type="entry name" value="SERPENTINE RECEPTOR CLASS ALPHA-10"/>
    <property type="match status" value="1"/>
</dbReference>
<dbReference type="AlphaFoldDB" id="A0AAN8FGC8"/>
<dbReference type="PANTHER" id="PTHR31357:SF5">
    <property type="entry name" value="SERPENTINE RECEPTOR CLASS ALPHA-1-RELATED"/>
    <property type="match status" value="1"/>
</dbReference>